<organism evidence="1 2">
    <name type="scientific">Didymella rabiei</name>
    <name type="common">Chickpea ascochyta blight fungus</name>
    <name type="synonym">Mycosphaerella rabiei</name>
    <dbReference type="NCBI Taxonomy" id="5454"/>
    <lineage>
        <taxon>Eukaryota</taxon>
        <taxon>Fungi</taxon>
        <taxon>Dikarya</taxon>
        <taxon>Ascomycota</taxon>
        <taxon>Pezizomycotina</taxon>
        <taxon>Dothideomycetes</taxon>
        <taxon>Pleosporomycetidae</taxon>
        <taxon>Pleosporales</taxon>
        <taxon>Pleosporineae</taxon>
        <taxon>Didymellaceae</taxon>
        <taxon>Ascochyta</taxon>
    </lineage>
</organism>
<sequence>MTISWPFFLRAVAGSVLPFYFAQRSPHLWTGGLVPVEATPTKSEHRRLVIPISTTEAFAARCWSKSTSVTAALGALIAAGIPAYVQIENRSERKEIKIDMPASLRPSLKCPAGRMANAITNVSFTHTTPLVIQLEGESSAHLETLWEQAREIKDSLTKEVKKKGADNPIALLKSVSDMPAFFLSQIAKPRPASAEMSNLGVWRKRLGADDGWQGKWRIGRMTFS</sequence>
<reference evidence="1 2" key="1">
    <citation type="journal article" date="2016" name="Sci. Rep.">
        <title>Draft genome sequencing and secretome analysis of fungal phytopathogen Ascochyta rabiei provides insight into the necrotrophic effector repertoire.</title>
        <authorList>
            <person name="Verma S."/>
            <person name="Gazara R.K."/>
            <person name="Nizam S."/>
            <person name="Parween S."/>
            <person name="Chattopadhyay D."/>
            <person name="Verma P.K."/>
        </authorList>
    </citation>
    <scope>NUCLEOTIDE SEQUENCE [LARGE SCALE GENOMIC DNA]</scope>
    <source>
        <strain evidence="1 2">ArDII</strain>
    </source>
</reference>
<keyword evidence="2" id="KW-1185">Reference proteome</keyword>
<dbReference type="GO" id="GO:0008080">
    <property type="term" value="F:N-acetyltransferase activity"/>
    <property type="evidence" value="ECO:0007669"/>
    <property type="project" value="TreeGrafter"/>
</dbReference>
<dbReference type="PANTHER" id="PTHR28037">
    <property type="entry name" value="ALCOHOL O-ACETYLTRANSFERASE 1-RELATED"/>
    <property type="match status" value="1"/>
</dbReference>
<gene>
    <name evidence="1" type="ORF">ST47_g7564</name>
</gene>
<proteinExistence type="predicted"/>
<dbReference type="InterPro" id="IPR023213">
    <property type="entry name" value="CAT-like_dom_sf"/>
</dbReference>
<keyword evidence="1" id="KW-0808">Transferase</keyword>
<dbReference type="EMBL" id="JYNV01000252">
    <property type="protein sequence ID" value="KZM21263.1"/>
    <property type="molecule type" value="Genomic_DNA"/>
</dbReference>
<dbReference type="STRING" id="5454.A0A163AM19"/>
<evidence type="ECO:0000313" key="2">
    <source>
        <dbReference type="Proteomes" id="UP000076837"/>
    </source>
</evidence>
<dbReference type="OrthoDB" id="2150604at2759"/>
<dbReference type="AlphaFoldDB" id="A0A163AM19"/>
<comment type="caution">
    <text evidence="1">The sequence shown here is derived from an EMBL/GenBank/DDBJ whole genome shotgun (WGS) entry which is preliminary data.</text>
</comment>
<evidence type="ECO:0000313" key="1">
    <source>
        <dbReference type="EMBL" id="KZM21263.1"/>
    </source>
</evidence>
<dbReference type="Gene3D" id="3.30.559.10">
    <property type="entry name" value="Chloramphenicol acetyltransferase-like domain"/>
    <property type="match status" value="1"/>
</dbReference>
<protein>
    <submittedName>
        <fullName evidence="1">Alcohol O-acetyltransferase</fullName>
    </submittedName>
</protein>
<dbReference type="Proteomes" id="UP000076837">
    <property type="component" value="Unassembled WGS sequence"/>
</dbReference>
<accession>A0A163AM19</accession>
<dbReference type="PANTHER" id="PTHR28037:SF1">
    <property type="entry name" value="ALCOHOL O-ACETYLTRANSFERASE 1-RELATED"/>
    <property type="match status" value="1"/>
</dbReference>
<name>A0A163AM19_DIDRA</name>
<dbReference type="InterPro" id="IPR052058">
    <property type="entry name" value="Alcohol_O-acetyltransferase"/>
</dbReference>